<gene>
    <name evidence="1" type="ORF">SAMN04489740_4172</name>
</gene>
<dbReference type="EMBL" id="FNTV01000002">
    <property type="protein sequence ID" value="SEF12012.1"/>
    <property type="molecule type" value="Genomic_DNA"/>
</dbReference>
<protein>
    <submittedName>
        <fullName evidence="1">Uncharacterized protein</fullName>
    </submittedName>
</protein>
<evidence type="ECO:0000313" key="2">
    <source>
        <dbReference type="Proteomes" id="UP000182725"/>
    </source>
</evidence>
<name>A0A1H5PDJ7_9MICC</name>
<organism evidence="1 2">
    <name type="scientific">Arthrobacter alpinus</name>
    <dbReference type="NCBI Taxonomy" id="656366"/>
    <lineage>
        <taxon>Bacteria</taxon>
        <taxon>Bacillati</taxon>
        <taxon>Actinomycetota</taxon>
        <taxon>Actinomycetes</taxon>
        <taxon>Micrococcales</taxon>
        <taxon>Micrococcaceae</taxon>
        <taxon>Arthrobacter</taxon>
    </lineage>
</organism>
<accession>A0A1H5PDJ7</accession>
<dbReference type="Proteomes" id="UP000182725">
    <property type="component" value="Unassembled WGS sequence"/>
</dbReference>
<evidence type="ECO:0000313" key="1">
    <source>
        <dbReference type="EMBL" id="SEF12012.1"/>
    </source>
</evidence>
<dbReference type="AlphaFoldDB" id="A0A1H5PDJ7"/>
<reference evidence="1 2" key="1">
    <citation type="submission" date="2016-10" db="EMBL/GenBank/DDBJ databases">
        <authorList>
            <person name="de Groot N.N."/>
        </authorList>
    </citation>
    <scope>NUCLEOTIDE SEQUENCE [LARGE SCALE GENOMIC DNA]</scope>
    <source>
        <strain evidence="1 2">DSM 22274</strain>
    </source>
</reference>
<sequence>MSPKRKREKPWGAMNLVVNLSRLLAELIRMFWHLTR</sequence>
<proteinExistence type="predicted"/>